<evidence type="ECO:0000313" key="2">
    <source>
        <dbReference type="EMBL" id="NEC80680.1"/>
    </source>
</evidence>
<comment type="caution">
    <text evidence="2">The sequence shown here is derived from an EMBL/GenBank/DDBJ whole genome shotgun (WGS) entry which is preliminary data.</text>
</comment>
<dbReference type="EMBL" id="JAAGMU010000851">
    <property type="protein sequence ID" value="NEC80680.1"/>
    <property type="molecule type" value="Genomic_DNA"/>
</dbReference>
<evidence type="ECO:0000259" key="1">
    <source>
        <dbReference type="Pfam" id="PF08659"/>
    </source>
</evidence>
<dbReference type="AlphaFoldDB" id="A0A6G3U3P2"/>
<protein>
    <submittedName>
        <fullName evidence="2">KR domain-containing protein</fullName>
    </submittedName>
</protein>
<name>A0A6G3U3P2_9ACTN</name>
<dbReference type="SUPFAM" id="SSF51735">
    <property type="entry name" value="NAD(P)-binding Rossmann-fold domains"/>
    <property type="match status" value="1"/>
</dbReference>
<organism evidence="2">
    <name type="scientific">Streptomyces sp. SID7958</name>
    <dbReference type="NCBI Taxonomy" id="2706093"/>
    <lineage>
        <taxon>Bacteria</taxon>
        <taxon>Bacillati</taxon>
        <taxon>Actinomycetota</taxon>
        <taxon>Actinomycetes</taxon>
        <taxon>Kitasatosporales</taxon>
        <taxon>Streptomycetaceae</taxon>
        <taxon>Streptomyces</taxon>
    </lineage>
</organism>
<reference evidence="2" key="1">
    <citation type="submission" date="2020-01" db="EMBL/GenBank/DDBJ databases">
        <title>Insect and environment-associated Actinomycetes.</title>
        <authorList>
            <person name="Currrie C."/>
            <person name="Chevrette M."/>
            <person name="Carlson C."/>
            <person name="Stubbendieck R."/>
            <person name="Wendt-Pienkowski E."/>
        </authorList>
    </citation>
    <scope>NUCLEOTIDE SEQUENCE</scope>
    <source>
        <strain evidence="2">SID7958</strain>
    </source>
</reference>
<feature type="non-terminal residue" evidence="2">
    <location>
        <position position="1"/>
    </location>
</feature>
<accession>A0A6G3U3P2</accession>
<dbReference type="Gene3D" id="3.40.50.720">
    <property type="entry name" value="NAD(P)-binding Rossmann-like Domain"/>
    <property type="match status" value="1"/>
</dbReference>
<feature type="non-terminal residue" evidence="2">
    <location>
        <position position="69"/>
    </location>
</feature>
<feature type="domain" description="Ketoreductase (KR)" evidence="1">
    <location>
        <begin position="36"/>
        <end position="68"/>
    </location>
</feature>
<gene>
    <name evidence="2" type="ORF">G3I38_15925</name>
</gene>
<dbReference type="InterPro" id="IPR013968">
    <property type="entry name" value="PKS_KR"/>
</dbReference>
<sequence>GNPYGEAVHRAGRAYLPRLTPVTGTRPPAPRLDHYGTYLLTGATRGIGARVARHLVDRGARHLALLGAR</sequence>
<dbReference type="InterPro" id="IPR036291">
    <property type="entry name" value="NAD(P)-bd_dom_sf"/>
</dbReference>
<proteinExistence type="predicted"/>
<dbReference type="RefSeq" id="WP_164335092.1">
    <property type="nucleotide sequence ID" value="NZ_JAAGMU010000851.1"/>
</dbReference>
<dbReference type="Pfam" id="PF08659">
    <property type="entry name" value="KR"/>
    <property type="match status" value="1"/>
</dbReference>